<gene>
    <name evidence="2" type="ORF">C5O25_00355</name>
</gene>
<organism evidence="2 3">
    <name type="scientific">Paramuribaculum intestinale</name>
    <dbReference type="NCBI Taxonomy" id="2094151"/>
    <lineage>
        <taxon>Bacteria</taxon>
        <taxon>Pseudomonadati</taxon>
        <taxon>Bacteroidota</taxon>
        <taxon>Bacteroidia</taxon>
        <taxon>Bacteroidales</taxon>
        <taxon>Muribaculaceae</taxon>
        <taxon>Paramuribaculum</taxon>
    </lineage>
</organism>
<dbReference type="AlphaFoldDB" id="A0A2V1J2G3"/>
<evidence type="ECO:0000313" key="2">
    <source>
        <dbReference type="EMBL" id="PWB09694.1"/>
    </source>
</evidence>
<evidence type="ECO:0000259" key="1">
    <source>
        <dbReference type="Pfam" id="PF00535"/>
    </source>
</evidence>
<accession>A0A2V1J2G3</accession>
<dbReference type="SUPFAM" id="SSF53448">
    <property type="entry name" value="Nucleotide-diphospho-sugar transferases"/>
    <property type="match status" value="1"/>
</dbReference>
<protein>
    <submittedName>
        <fullName evidence="2">Glycosyltransferase family 2 protein</fullName>
    </submittedName>
</protein>
<dbReference type="PANTHER" id="PTHR22916">
    <property type="entry name" value="GLYCOSYLTRANSFERASE"/>
    <property type="match status" value="1"/>
</dbReference>
<keyword evidence="2" id="KW-0808">Transferase</keyword>
<reference evidence="3" key="1">
    <citation type="submission" date="2018-02" db="EMBL/GenBank/DDBJ databases">
        <authorList>
            <person name="Clavel T."/>
            <person name="Strowig T."/>
        </authorList>
    </citation>
    <scope>NUCLEOTIDE SEQUENCE [LARGE SCALE GENOMIC DNA]</scope>
    <source>
        <strain evidence="3">DSM 100764</strain>
    </source>
</reference>
<dbReference type="Gene3D" id="3.90.550.10">
    <property type="entry name" value="Spore Coat Polysaccharide Biosynthesis Protein SpsA, Chain A"/>
    <property type="match status" value="1"/>
</dbReference>
<comment type="caution">
    <text evidence="2">The sequence shown here is derived from an EMBL/GenBank/DDBJ whole genome shotgun (WGS) entry which is preliminary data.</text>
</comment>
<dbReference type="CDD" id="cd00761">
    <property type="entry name" value="Glyco_tranf_GTA_type"/>
    <property type="match status" value="1"/>
</dbReference>
<dbReference type="InterPro" id="IPR029044">
    <property type="entry name" value="Nucleotide-diphossugar_trans"/>
</dbReference>
<dbReference type="GO" id="GO:0016758">
    <property type="term" value="F:hexosyltransferase activity"/>
    <property type="evidence" value="ECO:0007669"/>
    <property type="project" value="UniProtKB-ARBA"/>
</dbReference>
<sequence length="358" mass="41241">MPITENPISVISTPESISKDMPDISVIVVTYNQESTIARCLESIVAQRFNGQIEIVIGEDGSNDATAEICRKYQTDYPDRIRLYCNRRNKGLIDNYFDTMLNCTGRYLADCAGDDSWSDPYKLQKQFDFLEQNSHVGLVHTAWEFNDIINGQTISYRHNSEKTIVFEKGKILMPLLNRELRPYPHLSTALWRRDAMMAEYLKDPQLFRHSDNTCEDLQIIAAMASRMAVAYLPDKTLLYSVGHKSVSSEESFSKTFDFYIGTVRLTRRLHLKYAVADGDMRLYYRNIMDFLAAQIIHGHLTDRVTPLRSLADYLPFRPSAKYRLIMAAMRFKGISWVAAKLYHRISKRKVVKSLSDAE</sequence>
<dbReference type="Proteomes" id="UP000244925">
    <property type="component" value="Unassembled WGS sequence"/>
</dbReference>
<dbReference type="InterPro" id="IPR001173">
    <property type="entry name" value="Glyco_trans_2-like"/>
</dbReference>
<dbReference type="PANTHER" id="PTHR22916:SF3">
    <property type="entry name" value="UDP-GLCNAC:BETAGAL BETA-1,3-N-ACETYLGLUCOSAMINYLTRANSFERASE-LIKE PROTEIN 1"/>
    <property type="match status" value="1"/>
</dbReference>
<keyword evidence="3" id="KW-1185">Reference proteome</keyword>
<dbReference type="EMBL" id="PUBV01000001">
    <property type="protein sequence ID" value="PWB09694.1"/>
    <property type="molecule type" value="Genomic_DNA"/>
</dbReference>
<dbReference type="Pfam" id="PF00535">
    <property type="entry name" value="Glycos_transf_2"/>
    <property type="match status" value="1"/>
</dbReference>
<name>A0A2V1J2G3_9BACT</name>
<evidence type="ECO:0000313" key="3">
    <source>
        <dbReference type="Proteomes" id="UP000244925"/>
    </source>
</evidence>
<feature type="domain" description="Glycosyltransferase 2-like" evidence="1">
    <location>
        <begin position="25"/>
        <end position="161"/>
    </location>
</feature>
<proteinExistence type="predicted"/>